<name>A0A0U1LRQ3_TALIS</name>
<dbReference type="Proteomes" id="UP000054383">
    <property type="component" value="Unassembled WGS sequence"/>
</dbReference>
<feature type="region of interest" description="Disordered" evidence="1">
    <location>
        <begin position="60"/>
        <end position="102"/>
    </location>
</feature>
<evidence type="ECO:0000313" key="2">
    <source>
        <dbReference type="EMBL" id="CRG85099.1"/>
    </source>
</evidence>
<feature type="compositionally biased region" description="Acidic residues" evidence="1">
    <location>
        <begin position="155"/>
        <end position="167"/>
    </location>
</feature>
<feature type="compositionally biased region" description="Polar residues" evidence="1">
    <location>
        <begin position="128"/>
        <end position="139"/>
    </location>
</feature>
<proteinExistence type="predicted"/>
<protein>
    <submittedName>
        <fullName evidence="2">Uncharacterized protein</fullName>
    </submittedName>
</protein>
<evidence type="ECO:0000256" key="1">
    <source>
        <dbReference type="SAM" id="MobiDB-lite"/>
    </source>
</evidence>
<feature type="region of interest" description="Disordered" evidence="1">
    <location>
        <begin position="148"/>
        <end position="167"/>
    </location>
</feature>
<feature type="region of interest" description="Disordered" evidence="1">
    <location>
        <begin position="1"/>
        <end position="46"/>
    </location>
</feature>
<feature type="compositionally biased region" description="Polar residues" evidence="1">
    <location>
        <begin position="22"/>
        <end position="39"/>
    </location>
</feature>
<dbReference type="EMBL" id="CVMT01000002">
    <property type="protein sequence ID" value="CRG85099.1"/>
    <property type="molecule type" value="Genomic_DNA"/>
</dbReference>
<dbReference type="OMA" id="FWHSKSN"/>
<accession>A0A0U1LRQ3</accession>
<feature type="region of interest" description="Disordered" evidence="1">
    <location>
        <begin position="117"/>
        <end position="139"/>
    </location>
</feature>
<keyword evidence="3" id="KW-1185">Reference proteome</keyword>
<feature type="compositionally biased region" description="Low complexity" evidence="1">
    <location>
        <begin position="183"/>
        <end position="198"/>
    </location>
</feature>
<dbReference type="AlphaFoldDB" id="A0A0U1LRQ3"/>
<gene>
    <name evidence="2" type="ORF">PISL3812_02233</name>
</gene>
<evidence type="ECO:0000313" key="3">
    <source>
        <dbReference type="Proteomes" id="UP000054383"/>
    </source>
</evidence>
<sequence length="230" mass="25617">MPQLRNLLGRKPTAPENEAKENNASSQSRLSVDGQQSGPLNFRRSREEVPNEYKLCVVNDSGVYLPPSPPEKQSFWHRYPNSPGSSKHRNLVDENEPFSISRESFDSYRRSFDISARSPVAQSDGLPSRTSLDSRVSRQNGRLCAGNTFERPQSMEEETFEEVGLADEDVKPKKKGLFARFGDNSSDSTTNSNRPPSTHLGFRLPGRKRAQSGQGAELGSFKPESPVTET</sequence>
<reference evidence="2 3" key="1">
    <citation type="submission" date="2015-04" db="EMBL/GenBank/DDBJ databases">
        <authorList>
            <person name="Syromyatnikov M.Y."/>
            <person name="Popov V.N."/>
        </authorList>
    </citation>
    <scope>NUCLEOTIDE SEQUENCE [LARGE SCALE GENOMIC DNA]</scope>
    <source>
        <strain evidence="2">WF-38-12</strain>
    </source>
</reference>
<organism evidence="2 3">
    <name type="scientific">Talaromyces islandicus</name>
    <name type="common">Penicillium islandicum</name>
    <dbReference type="NCBI Taxonomy" id="28573"/>
    <lineage>
        <taxon>Eukaryota</taxon>
        <taxon>Fungi</taxon>
        <taxon>Dikarya</taxon>
        <taxon>Ascomycota</taxon>
        <taxon>Pezizomycotina</taxon>
        <taxon>Eurotiomycetes</taxon>
        <taxon>Eurotiomycetidae</taxon>
        <taxon>Eurotiales</taxon>
        <taxon>Trichocomaceae</taxon>
        <taxon>Talaromyces</taxon>
        <taxon>Talaromyces sect. Islandici</taxon>
    </lineage>
</organism>
<feature type="region of interest" description="Disordered" evidence="1">
    <location>
        <begin position="176"/>
        <end position="230"/>
    </location>
</feature>
<dbReference type="OrthoDB" id="5397330at2759"/>